<dbReference type="InterPro" id="IPR047546">
    <property type="entry name" value="Rcat_RBR_RNF216"/>
</dbReference>
<sequence length="741" mass="80442">MEHVDLVELPMSPAQAAARDIDPDIELLSPAQLARGAPPPRHIEIDDLTGLAVIAAQPAAAMPQHAAAAAAAQPAWVDLTAAGTATPAHPPRANGKAAAVTFGGGAAAAASVNLCDDEDDIGGGSAAVAGRKRNRDTAYASSMAQVLEMFPDCSMQYIRDKLEAGMAVEQLSEHLLETKYPKEAAGGGEKPAASTSASSPEDEFVKLFEDEKGTNWRPAPDYCVHALGMLGIDLRRVFREHNFRYSKTWDFINEAFAQGAEAYKAKNLILLQSQRPAKSMVAMCPLLASELEWHKRRRASLQCESDEAMARKLNEEEAEAAGCMYECGCCCSEAPFEEMISCAEGHMFCANCLKRFVEERLYGLGRAELSCMDSSGCKAQFPDEFLQRALPEAVYTKFQQKAASAAAAAVCGDALFACPKCGTQAEVPAGVKVFACPQAGCGVQTCVECGEEAHVPFKCSEVESKKQTGGRLSVEEAMTEAKIRTCPKCKARFVKQDGCNKMTITCKARFVKQDGCNKMTCACGTLICYICRALIKGYDHFCRQPHCDHKACKKCALFTDSAMDDVQKCALLTDSAMDDVQACKMGALVTDSATAMKEAGLQALNNVAQEGVELAEKVDVNKLLDTACPDPRMMHHAMPHIAAQAQLHRLQMIRQHAANQQQMRQRQGDARAAAQARAQQYFARAEQQAHLRQLQARQHLQHMQQMRAAGPMIVPPLPQAMQAPLPPARQRQQQQQQQAPM</sequence>
<dbReference type="InterPro" id="IPR013083">
    <property type="entry name" value="Znf_RING/FYVE/PHD"/>
</dbReference>
<dbReference type="PANTHER" id="PTHR22770">
    <property type="entry name" value="UBIQUITIN CONJUGATING ENZYME 7 INTERACTING PROTEIN-RELATED"/>
    <property type="match status" value="1"/>
</dbReference>
<feature type="domain" description="RING-type" evidence="9">
    <location>
        <begin position="323"/>
        <end position="556"/>
    </location>
</feature>
<evidence type="ECO:0000256" key="4">
    <source>
        <dbReference type="ARBA" id="ARBA00022737"/>
    </source>
</evidence>
<reference evidence="10" key="1">
    <citation type="submission" date="2021-02" db="EMBL/GenBank/DDBJ databases">
        <title>First Annotated Genome of the Yellow-green Alga Tribonema minus.</title>
        <authorList>
            <person name="Mahan K.M."/>
        </authorList>
    </citation>
    <scope>NUCLEOTIDE SEQUENCE</scope>
    <source>
        <strain evidence="10">UTEX B ZZ1240</strain>
    </source>
</reference>
<evidence type="ECO:0000256" key="1">
    <source>
        <dbReference type="ARBA" id="ARBA00004906"/>
    </source>
</evidence>
<dbReference type="Proteomes" id="UP000664859">
    <property type="component" value="Unassembled WGS sequence"/>
</dbReference>
<evidence type="ECO:0000313" key="11">
    <source>
        <dbReference type="Proteomes" id="UP000664859"/>
    </source>
</evidence>
<dbReference type="PROSITE" id="PS51873">
    <property type="entry name" value="TRIAD"/>
    <property type="match status" value="1"/>
</dbReference>
<evidence type="ECO:0000256" key="8">
    <source>
        <dbReference type="SAM" id="MobiDB-lite"/>
    </source>
</evidence>
<name>A0A835Z4R5_9STRA</name>
<dbReference type="CDD" id="cd20353">
    <property type="entry name" value="Rcat_RBR_RNF216"/>
    <property type="match status" value="1"/>
</dbReference>
<keyword evidence="7" id="KW-0862">Zinc</keyword>
<dbReference type="Pfam" id="PF26112">
    <property type="entry name" value="UBA_RNF216"/>
    <property type="match status" value="1"/>
</dbReference>
<dbReference type="GO" id="GO:0008270">
    <property type="term" value="F:zinc ion binding"/>
    <property type="evidence" value="ECO:0007669"/>
    <property type="project" value="UniProtKB-KW"/>
</dbReference>
<evidence type="ECO:0000256" key="2">
    <source>
        <dbReference type="ARBA" id="ARBA00022679"/>
    </source>
</evidence>
<evidence type="ECO:0000256" key="3">
    <source>
        <dbReference type="ARBA" id="ARBA00022723"/>
    </source>
</evidence>
<gene>
    <name evidence="10" type="ORF">JKP88DRAFT_348220</name>
</gene>
<comment type="caution">
    <text evidence="10">The sequence shown here is derived from an EMBL/GenBank/DDBJ whole genome shotgun (WGS) entry which is preliminary data.</text>
</comment>
<dbReference type="CDD" id="cd16630">
    <property type="entry name" value="RING-HC_RBR_RNF216"/>
    <property type="match status" value="1"/>
</dbReference>
<protein>
    <recommendedName>
        <fullName evidence="9">RING-type domain-containing protein</fullName>
    </recommendedName>
</protein>
<organism evidence="10 11">
    <name type="scientific">Tribonema minus</name>
    <dbReference type="NCBI Taxonomy" id="303371"/>
    <lineage>
        <taxon>Eukaryota</taxon>
        <taxon>Sar</taxon>
        <taxon>Stramenopiles</taxon>
        <taxon>Ochrophyta</taxon>
        <taxon>PX clade</taxon>
        <taxon>Xanthophyceae</taxon>
        <taxon>Tribonematales</taxon>
        <taxon>Tribonemataceae</taxon>
        <taxon>Tribonema</taxon>
    </lineage>
</organism>
<dbReference type="InterPro" id="IPR047544">
    <property type="entry name" value="RING-HC_RBR_RNF216"/>
</dbReference>
<feature type="region of interest" description="Disordered" evidence="8">
    <location>
        <begin position="715"/>
        <end position="741"/>
    </location>
</feature>
<dbReference type="InterPro" id="IPR051628">
    <property type="entry name" value="LUBAC_E3_Ligases"/>
</dbReference>
<evidence type="ECO:0000256" key="5">
    <source>
        <dbReference type="ARBA" id="ARBA00022771"/>
    </source>
</evidence>
<keyword evidence="6" id="KW-0833">Ubl conjugation pathway</keyword>
<evidence type="ECO:0000256" key="6">
    <source>
        <dbReference type="ARBA" id="ARBA00022786"/>
    </source>
</evidence>
<dbReference type="SUPFAM" id="SSF57850">
    <property type="entry name" value="RING/U-box"/>
    <property type="match status" value="2"/>
</dbReference>
<dbReference type="InterPro" id="IPR058758">
    <property type="entry name" value="UBA_RNF216"/>
</dbReference>
<keyword evidence="11" id="KW-1185">Reference proteome</keyword>
<comment type="pathway">
    <text evidence="1">Protein modification; protein ubiquitination.</text>
</comment>
<dbReference type="Pfam" id="PF26191">
    <property type="entry name" value="RING-HC_RBR_RNF216"/>
    <property type="match status" value="1"/>
</dbReference>
<accession>A0A835Z4R5</accession>
<keyword evidence="4" id="KW-0677">Repeat</keyword>
<dbReference type="EMBL" id="JAFCMP010000124">
    <property type="protein sequence ID" value="KAG5185647.1"/>
    <property type="molecule type" value="Genomic_DNA"/>
</dbReference>
<dbReference type="GO" id="GO:0016740">
    <property type="term" value="F:transferase activity"/>
    <property type="evidence" value="ECO:0007669"/>
    <property type="project" value="UniProtKB-KW"/>
</dbReference>
<evidence type="ECO:0000259" key="9">
    <source>
        <dbReference type="PROSITE" id="PS51873"/>
    </source>
</evidence>
<dbReference type="SMART" id="SM00647">
    <property type="entry name" value="IBR"/>
    <property type="match status" value="1"/>
</dbReference>
<keyword evidence="2" id="KW-0808">Transferase</keyword>
<dbReference type="AlphaFoldDB" id="A0A835Z4R5"/>
<evidence type="ECO:0000313" key="10">
    <source>
        <dbReference type="EMBL" id="KAG5185647.1"/>
    </source>
</evidence>
<dbReference type="Gene3D" id="1.20.120.1750">
    <property type="match status" value="1"/>
</dbReference>
<proteinExistence type="predicted"/>
<dbReference type="InterPro" id="IPR044066">
    <property type="entry name" value="TRIAD_supradom"/>
</dbReference>
<keyword evidence="3" id="KW-0479">Metal-binding</keyword>
<feature type="compositionally biased region" description="Low complexity" evidence="8">
    <location>
        <begin position="719"/>
        <end position="741"/>
    </location>
</feature>
<keyword evidence="5" id="KW-0863">Zinc-finger</keyword>
<dbReference type="InterPro" id="IPR002867">
    <property type="entry name" value="IBR_dom"/>
</dbReference>
<dbReference type="Gene3D" id="3.30.40.10">
    <property type="entry name" value="Zinc/RING finger domain, C3HC4 (zinc finger)"/>
    <property type="match status" value="1"/>
</dbReference>
<evidence type="ECO:0000256" key="7">
    <source>
        <dbReference type="ARBA" id="ARBA00022833"/>
    </source>
</evidence>
<dbReference type="OrthoDB" id="10009520at2759"/>
<dbReference type="PANTHER" id="PTHR22770:SF47">
    <property type="entry name" value="E3 UBIQUITIN-PROTEIN LIGASE RNF216"/>
    <property type="match status" value="1"/>
</dbReference>
<dbReference type="Pfam" id="PF26200">
    <property type="entry name" value="Rcat_RNF216"/>
    <property type="match status" value="1"/>
</dbReference>